<dbReference type="PROSITE" id="PS00387">
    <property type="entry name" value="PPASE"/>
    <property type="match status" value="1"/>
</dbReference>
<evidence type="ECO:0000313" key="1">
    <source>
        <dbReference type="EMBL" id="OXC22164.1"/>
    </source>
</evidence>
<dbReference type="AlphaFoldDB" id="A0A1C2D2M0"/>
<organism evidence="1 2">
    <name type="scientific">Lactobacillus crispatus</name>
    <dbReference type="NCBI Taxonomy" id="47770"/>
    <lineage>
        <taxon>Bacteria</taxon>
        <taxon>Bacillati</taxon>
        <taxon>Bacillota</taxon>
        <taxon>Bacilli</taxon>
        <taxon>Lactobacillales</taxon>
        <taxon>Lactobacillaceae</taxon>
        <taxon>Lactobacillus</taxon>
    </lineage>
</organism>
<name>A0A1C2D2M0_9LACO</name>
<protein>
    <submittedName>
        <fullName evidence="1">Uncharacterized protein</fullName>
    </submittedName>
</protein>
<proteinExistence type="predicted"/>
<gene>
    <name evidence="1" type="ORF">AYP82_01590</name>
</gene>
<sequence>MLPTSYKFKASDNDPIDIHLKHKVIVITPNDPKQSTDKLPDNPSKNYLTGVSQNDLNEMIKRQITVVRPDGNTIDASQLITLTRTATLDEVMLMYGKEASNRKQ</sequence>
<dbReference type="Gene3D" id="2.60.40.4300">
    <property type="match status" value="1"/>
</dbReference>
<dbReference type="EMBL" id="LYQW01000032">
    <property type="protein sequence ID" value="OXC22164.1"/>
    <property type="molecule type" value="Genomic_DNA"/>
</dbReference>
<reference evidence="1 2" key="1">
    <citation type="submission" date="2016-05" db="EMBL/GenBank/DDBJ databases">
        <authorList>
            <person name="Johnson T.J."/>
            <person name="Youmans B.P."/>
            <person name="Case K.A."/>
        </authorList>
    </citation>
    <scope>NUCLEOTIDE SEQUENCE [LARGE SCALE GENOMIC DNA]</scope>
    <source>
        <strain evidence="1 2">UMNLC6</strain>
    </source>
</reference>
<dbReference type="Proteomes" id="UP000198437">
    <property type="component" value="Unassembled WGS sequence"/>
</dbReference>
<accession>A0A1C2D2M0</accession>
<evidence type="ECO:0000313" key="2">
    <source>
        <dbReference type="Proteomes" id="UP000198437"/>
    </source>
</evidence>
<comment type="caution">
    <text evidence="1">The sequence shown here is derived from an EMBL/GenBank/DDBJ whole genome shotgun (WGS) entry which is preliminary data.</text>
</comment>